<evidence type="ECO:0000256" key="10">
    <source>
        <dbReference type="ARBA" id="ARBA00033171"/>
    </source>
</evidence>
<organism evidence="14 15">
    <name type="scientific">Falsochrobactrum tianjinense</name>
    <dbReference type="NCBI Taxonomy" id="2706015"/>
    <lineage>
        <taxon>Bacteria</taxon>
        <taxon>Pseudomonadati</taxon>
        <taxon>Pseudomonadota</taxon>
        <taxon>Alphaproteobacteria</taxon>
        <taxon>Hyphomicrobiales</taxon>
        <taxon>Brucellaceae</taxon>
        <taxon>Falsochrobactrum</taxon>
    </lineage>
</organism>
<keyword evidence="12" id="KW-0732">Signal</keyword>
<name>A0A949USE7_9HYPH</name>
<evidence type="ECO:0000256" key="9">
    <source>
        <dbReference type="ARBA" id="ARBA00023004"/>
    </source>
</evidence>
<dbReference type="RefSeq" id="WP_217676392.1">
    <property type="nucleotide sequence ID" value="NZ_JAHRVA010000001.1"/>
</dbReference>
<keyword evidence="9" id="KW-0408">Iron</keyword>
<sequence>MKHLIGKRLISAFALCMGMATVAQAADTNFTLALARNTITAGEETFTYAVPKQLGYFEEEKLVPTILQTDGSTAALQAVASGSADIGYASSASIAAAIDKGVGLRAFAGITVQWPYFIGVPKDSPIKKIADLKGKRIGVISLASASYADLRANLKLAGLAETDVIIVPVGAGARAAAALKADQVDAIDSYSDSFTVMRQNGVELDLLARPDEMSKLFSVTMVTSDKTLKSKPEELAAFARAAYKGIVYTKLYPESALKLSFTEFPQLAGSDDLQSQDAKNTAEAMKMALGDSIPADKPDPASWGQWLNLPADRWEAVLNFAHETGQTDKKLTVEQVWDGSLMPKIYDFDVSKIVEKK</sequence>
<evidence type="ECO:0000256" key="5">
    <source>
        <dbReference type="ARBA" id="ARBA00022679"/>
    </source>
</evidence>
<evidence type="ECO:0000256" key="11">
    <source>
        <dbReference type="ARBA" id="ARBA00048179"/>
    </source>
</evidence>
<accession>A0A949USE7</accession>
<evidence type="ECO:0000256" key="3">
    <source>
        <dbReference type="ARBA" id="ARBA00009406"/>
    </source>
</evidence>
<comment type="pathway">
    <text evidence="2">Cofactor biosynthesis; thiamine diphosphate biosynthesis.</text>
</comment>
<keyword evidence="7" id="KW-0663">Pyridoxal phosphate</keyword>
<keyword evidence="15" id="KW-1185">Reference proteome</keyword>
<evidence type="ECO:0000256" key="6">
    <source>
        <dbReference type="ARBA" id="ARBA00022723"/>
    </source>
</evidence>
<evidence type="ECO:0000256" key="4">
    <source>
        <dbReference type="ARBA" id="ARBA00011738"/>
    </source>
</evidence>
<evidence type="ECO:0000256" key="7">
    <source>
        <dbReference type="ARBA" id="ARBA00022898"/>
    </source>
</evidence>
<keyword evidence="6" id="KW-0479">Metal-binding</keyword>
<dbReference type="EMBL" id="JAHRVA010000001">
    <property type="protein sequence ID" value="MBV2142394.1"/>
    <property type="molecule type" value="Genomic_DNA"/>
</dbReference>
<proteinExistence type="inferred from homology"/>
<feature type="domain" description="SsuA/THI5-like" evidence="13">
    <location>
        <begin position="50"/>
        <end position="256"/>
    </location>
</feature>
<comment type="function">
    <text evidence="1">Responsible for the formation of the pyrimidine heterocycle in the thiamine biosynthesis pathway. Catalyzes the formation of hydroxymethylpyrimidine phosphate (HMP-P) from histidine and pyridoxal phosphate (PLP). The protein uses PLP and the active site histidine to form HMP-P, generating an inactive enzyme. The enzyme can only undergo a single turnover, which suggests it is a suicide enzyme.</text>
</comment>
<dbReference type="InterPro" id="IPR015168">
    <property type="entry name" value="SsuA/THI5"/>
</dbReference>
<dbReference type="InterPro" id="IPR027939">
    <property type="entry name" value="NMT1/THI5"/>
</dbReference>
<dbReference type="GO" id="GO:0046872">
    <property type="term" value="F:metal ion binding"/>
    <property type="evidence" value="ECO:0007669"/>
    <property type="project" value="UniProtKB-KW"/>
</dbReference>
<comment type="similarity">
    <text evidence="3">Belongs to the NMT1/THI5 family.</text>
</comment>
<dbReference type="Proteomes" id="UP000752297">
    <property type="component" value="Unassembled WGS sequence"/>
</dbReference>
<evidence type="ECO:0000313" key="14">
    <source>
        <dbReference type="EMBL" id="MBV2142394.1"/>
    </source>
</evidence>
<comment type="subunit">
    <text evidence="4">Homodimer.</text>
</comment>
<evidence type="ECO:0000313" key="15">
    <source>
        <dbReference type="Proteomes" id="UP000752297"/>
    </source>
</evidence>
<dbReference type="GO" id="GO:0016740">
    <property type="term" value="F:transferase activity"/>
    <property type="evidence" value="ECO:0007669"/>
    <property type="project" value="UniProtKB-KW"/>
</dbReference>
<gene>
    <name evidence="14" type="ORF">KUG47_02645</name>
</gene>
<dbReference type="GO" id="GO:0009228">
    <property type="term" value="P:thiamine biosynthetic process"/>
    <property type="evidence" value="ECO:0007669"/>
    <property type="project" value="UniProtKB-KW"/>
</dbReference>
<evidence type="ECO:0000256" key="8">
    <source>
        <dbReference type="ARBA" id="ARBA00022977"/>
    </source>
</evidence>
<feature type="signal peptide" evidence="12">
    <location>
        <begin position="1"/>
        <end position="25"/>
    </location>
</feature>
<evidence type="ECO:0000256" key="12">
    <source>
        <dbReference type="SAM" id="SignalP"/>
    </source>
</evidence>
<dbReference type="Pfam" id="PF09084">
    <property type="entry name" value="NMT1"/>
    <property type="match status" value="1"/>
</dbReference>
<evidence type="ECO:0000256" key="1">
    <source>
        <dbReference type="ARBA" id="ARBA00003469"/>
    </source>
</evidence>
<keyword evidence="8" id="KW-0784">Thiamine biosynthesis</keyword>
<dbReference type="AlphaFoldDB" id="A0A949USE7"/>
<comment type="caution">
    <text evidence="14">The sequence shown here is derived from an EMBL/GenBank/DDBJ whole genome shotgun (WGS) entry which is preliminary data.</text>
</comment>
<keyword evidence="5" id="KW-0808">Transferase</keyword>
<dbReference type="PANTHER" id="PTHR31528:SF1">
    <property type="entry name" value="4-AMINO-5-HYDROXYMETHYL-2-METHYLPYRIMIDINE PHOSPHATE SYNTHASE THI11-RELATED"/>
    <property type="match status" value="1"/>
</dbReference>
<evidence type="ECO:0000256" key="2">
    <source>
        <dbReference type="ARBA" id="ARBA00004948"/>
    </source>
</evidence>
<comment type="catalytic activity">
    <reaction evidence="11">
        <text>N(6)-(pyridoxal phosphate)-L-lysyl-[4-amino-5-hydroxymethyl-2-methylpyrimidine phosphate synthase] + L-histidyl-[4-amino-5-hydroxymethyl-2-methylpyrimidine phosphate synthase] + 2 Fe(3+) + 4 H2O = L-lysyl-[4-amino-5-hydroxymethyl-2-methylpyrimidine phosphate synthase] + (2S)-2-amino-5-hydroxy-4-oxopentanoyl-[4-amino-5-hydroxymethyl-2-methylpyrimidine phosphate synthase] + 4-amino-2-methyl-5-(phosphooxymethyl)pyrimidine + 3-oxopropanoate + 2 Fe(2+) + 2 H(+)</text>
        <dbReference type="Rhea" id="RHEA:65756"/>
        <dbReference type="Rhea" id="RHEA-COMP:16892"/>
        <dbReference type="Rhea" id="RHEA-COMP:16893"/>
        <dbReference type="Rhea" id="RHEA-COMP:16894"/>
        <dbReference type="Rhea" id="RHEA-COMP:16895"/>
        <dbReference type="ChEBI" id="CHEBI:15377"/>
        <dbReference type="ChEBI" id="CHEBI:15378"/>
        <dbReference type="ChEBI" id="CHEBI:29033"/>
        <dbReference type="ChEBI" id="CHEBI:29034"/>
        <dbReference type="ChEBI" id="CHEBI:29969"/>
        <dbReference type="ChEBI" id="CHEBI:29979"/>
        <dbReference type="ChEBI" id="CHEBI:33190"/>
        <dbReference type="ChEBI" id="CHEBI:58354"/>
        <dbReference type="ChEBI" id="CHEBI:143915"/>
        <dbReference type="ChEBI" id="CHEBI:157692"/>
    </reaction>
    <physiologicalReaction direction="left-to-right" evidence="11">
        <dbReference type="Rhea" id="RHEA:65757"/>
    </physiologicalReaction>
</comment>
<dbReference type="PANTHER" id="PTHR31528">
    <property type="entry name" value="4-AMINO-5-HYDROXYMETHYL-2-METHYLPYRIMIDINE PHOSPHATE SYNTHASE THI11-RELATED"/>
    <property type="match status" value="1"/>
</dbReference>
<evidence type="ECO:0000259" key="13">
    <source>
        <dbReference type="Pfam" id="PF09084"/>
    </source>
</evidence>
<feature type="chain" id="PRO_5038119368" description="Thiamine pyrimidine synthase" evidence="12">
    <location>
        <begin position="26"/>
        <end position="357"/>
    </location>
</feature>
<reference evidence="14 15" key="1">
    <citation type="submission" date="2021-06" db="EMBL/GenBank/DDBJ databases">
        <title>Falsochrobactrum tianjin sp.nov., a new petroleum-degrading bacteria isolated from oily soils.</title>
        <authorList>
            <person name="Chen G."/>
            <person name="Chen H."/>
            <person name="Tian J."/>
            <person name="Qing J."/>
            <person name="Zhong L."/>
            <person name="Ma W."/>
            <person name="Song Y."/>
            <person name="Cui X."/>
            <person name="Yan B."/>
        </authorList>
    </citation>
    <scope>NUCLEOTIDE SEQUENCE [LARGE SCALE GENOMIC DNA]</scope>
    <source>
        <strain evidence="14 15">TDYN1</strain>
    </source>
</reference>
<protein>
    <recommendedName>
        <fullName evidence="10">Thiamine pyrimidine synthase</fullName>
    </recommendedName>
</protein>